<keyword evidence="3" id="KW-1185">Reference proteome</keyword>
<name>A0ABZ0WJX4_9BURK</name>
<accession>A0ABZ0WJX4</accession>
<keyword evidence="1" id="KW-1133">Transmembrane helix</keyword>
<evidence type="ECO:0000256" key="1">
    <source>
        <dbReference type="SAM" id="Phobius"/>
    </source>
</evidence>
<evidence type="ECO:0000313" key="2">
    <source>
        <dbReference type="EMBL" id="WQD77666.1"/>
    </source>
</evidence>
<evidence type="ECO:0000313" key="3">
    <source>
        <dbReference type="Proteomes" id="UP001325479"/>
    </source>
</evidence>
<gene>
    <name evidence="2" type="ORF">U0042_27085</name>
</gene>
<dbReference type="Proteomes" id="UP001325479">
    <property type="component" value="Chromosome"/>
</dbReference>
<keyword evidence="1" id="KW-0472">Membrane</keyword>
<dbReference type="RefSeq" id="WP_157977948.1">
    <property type="nucleotide sequence ID" value="NZ_CP139965.1"/>
</dbReference>
<sequence length="97" mass="10895">MKRLLMQIIMASLADFSPFITSFFEPRRPSVRPKKTAAAVQTARPIRLPLPPLFLRLPPFRLLFLSIVFLVVANWYSLLFSPCPVTPAAVVTDLTAP</sequence>
<keyword evidence="1" id="KW-0812">Transmembrane</keyword>
<protein>
    <submittedName>
        <fullName evidence="2">Uncharacterized protein</fullName>
    </submittedName>
</protein>
<reference evidence="2 3" key="1">
    <citation type="submission" date="2023-12" db="EMBL/GenBank/DDBJ databases">
        <title>Genome sequencing and assembly of bacterial species from a model synthetic community.</title>
        <authorList>
            <person name="Hogle S.L."/>
        </authorList>
    </citation>
    <scope>NUCLEOTIDE SEQUENCE [LARGE SCALE GENOMIC DNA]</scope>
    <source>
        <strain evidence="2 3">HAMBI 2494</strain>
    </source>
</reference>
<organism evidence="2 3">
    <name type="scientific">Paraburkholderia kururiensis</name>
    <dbReference type="NCBI Taxonomy" id="984307"/>
    <lineage>
        <taxon>Bacteria</taxon>
        <taxon>Pseudomonadati</taxon>
        <taxon>Pseudomonadota</taxon>
        <taxon>Betaproteobacteria</taxon>
        <taxon>Burkholderiales</taxon>
        <taxon>Burkholderiaceae</taxon>
        <taxon>Paraburkholderia</taxon>
    </lineage>
</organism>
<proteinExistence type="predicted"/>
<feature type="transmembrane region" description="Helical" evidence="1">
    <location>
        <begin position="60"/>
        <end position="79"/>
    </location>
</feature>
<dbReference type="EMBL" id="CP139965">
    <property type="protein sequence ID" value="WQD77666.1"/>
    <property type="molecule type" value="Genomic_DNA"/>
</dbReference>